<gene>
    <name evidence="2" type="ORF">BP00DRAFT_341757</name>
</gene>
<evidence type="ECO:0000256" key="1">
    <source>
        <dbReference type="SAM" id="MobiDB-lite"/>
    </source>
</evidence>
<dbReference type="AlphaFoldDB" id="A0A2V5J4I3"/>
<organism evidence="2 3">
    <name type="scientific">Aspergillus indologenus CBS 114.80</name>
    <dbReference type="NCBI Taxonomy" id="1450541"/>
    <lineage>
        <taxon>Eukaryota</taxon>
        <taxon>Fungi</taxon>
        <taxon>Dikarya</taxon>
        <taxon>Ascomycota</taxon>
        <taxon>Pezizomycotina</taxon>
        <taxon>Eurotiomycetes</taxon>
        <taxon>Eurotiomycetidae</taxon>
        <taxon>Eurotiales</taxon>
        <taxon>Aspergillaceae</taxon>
        <taxon>Aspergillus</taxon>
        <taxon>Aspergillus subgen. Circumdati</taxon>
    </lineage>
</organism>
<dbReference type="Pfam" id="PF11312">
    <property type="entry name" value="Methyltransf_34"/>
    <property type="match status" value="1"/>
</dbReference>
<proteinExistence type="predicted"/>
<accession>A0A2V5J4I3</accession>
<dbReference type="EMBL" id="KZ825493">
    <property type="protein sequence ID" value="PYI32427.1"/>
    <property type="molecule type" value="Genomic_DNA"/>
</dbReference>
<feature type="region of interest" description="Disordered" evidence="1">
    <location>
        <begin position="1"/>
        <end position="46"/>
    </location>
</feature>
<feature type="compositionally biased region" description="Low complexity" evidence="1">
    <location>
        <begin position="90"/>
        <end position="113"/>
    </location>
</feature>
<name>A0A2V5J4I3_9EURO</name>
<protein>
    <recommendedName>
        <fullName evidence="4">25S rRNA (Uridine(2843)-N(3))-methyltransferase</fullName>
    </recommendedName>
</protein>
<evidence type="ECO:0000313" key="2">
    <source>
        <dbReference type="EMBL" id="PYI32427.1"/>
    </source>
</evidence>
<feature type="region of interest" description="Disordered" evidence="1">
    <location>
        <begin position="238"/>
        <end position="268"/>
    </location>
</feature>
<keyword evidence="3" id="KW-1185">Reference proteome</keyword>
<sequence>MGPSRQGPSKKSAKATQGRGGSKNEPKKRTTTQGKPRPQDADSAGNAIDISTTIPLTLQQLLLNVFKAALLTHRVPSSSSRPIENGDEGQAGAAVAQTPEAAAEQQPQQQPPQLDIKGLIQTIKSHLYNRDFDSAFTDADEELLRAYALRWSSSRALGYAGIFRALLAVLLKREGQGGAPAAGGEGEEGVSGHVVCIGGGAGAEIVALAAAWRDWTDAVAGGEQADTRTLAAAAGDLSLHETNAPDARNTVEAASTPPARSGKPQRPRLSVTAIDIADWSPIVDRLVSTIRSPAVAGSHAHPAPLYRDAGLDAQPDPHRAPAASSSFQVAFQKLDVLAASEAALRSLVHPPREHDLTPGTPVLVTLMFTLNELFSTSMARATGFLLRLTDLLRPGAVLLVVDSPGSYSTLKLGKNSGGRGGDGGEGEESTRSSPSERQYPMKFLLDHALLSVAAGKWERLFSQDSRWWRRDAARLRYGVGDAAGLEDMRFQVHIYRRLAD</sequence>
<feature type="region of interest" description="Disordered" evidence="1">
    <location>
        <begin position="75"/>
        <end position="113"/>
    </location>
</feature>
<dbReference type="InterPro" id="IPR021463">
    <property type="entry name" value="Methyltransf_34"/>
</dbReference>
<reference evidence="2 3" key="1">
    <citation type="submission" date="2018-02" db="EMBL/GenBank/DDBJ databases">
        <title>The genomes of Aspergillus section Nigri reveals drivers in fungal speciation.</title>
        <authorList>
            <consortium name="DOE Joint Genome Institute"/>
            <person name="Vesth T.C."/>
            <person name="Nybo J."/>
            <person name="Theobald S."/>
            <person name="Brandl J."/>
            <person name="Frisvad J.C."/>
            <person name="Nielsen K.F."/>
            <person name="Lyhne E.K."/>
            <person name="Kogle M.E."/>
            <person name="Kuo A."/>
            <person name="Riley R."/>
            <person name="Clum A."/>
            <person name="Nolan M."/>
            <person name="Lipzen A."/>
            <person name="Salamov A."/>
            <person name="Henrissat B."/>
            <person name="Wiebenga A."/>
            <person name="De vries R.P."/>
            <person name="Grigoriev I.V."/>
            <person name="Mortensen U.H."/>
            <person name="Andersen M.R."/>
            <person name="Baker S.E."/>
        </authorList>
    </citation>
    <scope>NUCLEOTIDE SEQUENCE [LARGE SCALE GENOMIC DNA]</scope>
    <source>
        <strain evidence="2 3">CBS 114.80</strain>
    </source>
</reference>
<evidence type="ECO:0008006" key="4">
    <source>
        <dbReference type="Google" id="ProtNLM"/>
    </source>
</evidence>
<feature type="region of interest" description="Disordered" evidence="1">
    <location>
        <begin position="411"/>
        <end position="437"/>
    </location>
</feature>
<evidence type="ECO:0000313" key="3">
    <source>
        <dbReference type="Proteomes" id="UP000248817"/>
    </source>
</evidence>
<dbReference type="Proteomes" id="UP000248817">
    <property type="component" value="Unassembled WGS sequence"/>
</dbReference>